<evidence type="ECO:0000313" key="2">
    <source>
        <dbReference type="EMBL" id="KAG6425615.1"/>
    </source>
</evidence>
<gene>
    <name evidence="2" type="ORF">SASPL_116058</name>
</gene>
<dbReference type="InterPro" id="IPR015943">
    <property type="entry name" value="WD40/YVTN_repeat-like_dom_sf"/>
</dbReference>
<evidence type="ECO:0000256" key="1">
    <source>
        <dbReference type="SAM" id="Coils"/>
    </source>
</evidence>
<sequence length="242" mass="26170">MSFAAFKMMHWATGIEHCASGFITHSSADSTPKIPPITAHDIDSDWTTSTKPIGPLPNLITAAANVLEVYIVRIQEEASPSLPHKAAAEPLHGNVESLEVLPNGATDGGRRRDSNSFILTFRDAKISVLEFDESICGLRSRSAVSGASAKASMATRRNKATRVSKPAEVQPELILAKEELKKAVEKLVLAESEKEKALDELKETQRLAEEANELCGTDTDTCIRILHAGTALSPTTQYADTF</sequence>
<proteinExistence type="predicted"/>
<comment type="caution">
    <text evidence="2">The sequence shown here is derived from an EMBL/GenBank/DDBJ whole genome shotgun (WGS) entry which is preliminary data.</text>
</comment>
<keyword evidence="1" id="KW-0175">Coiled coil</keyword>
<reference evidence="2" key="1">
    <citation type="submission" date="2018-01" db="EMBL/GenBank/DDBJ databases">
        <authorList>
            <person name="Mao J.F."/>
        </authorList>
    </citation>
    <scope>NUCLEOTIDE SEQUENCE</scope>
    <source>
        <strain evidence="2">Huo1</strain>
        <tissue evidence="2">Leaf</tissue>
    </source>
</reference>
<protein>
    <submittedName>
        <fullName evidence="2">Uncharacterized protein</fullName>
    </submittedName>
</protein>
<reference evidence="2" key="2">
    <citation type="submission" date="2020-08" db="EMBL/GenBank/DDBJ databases">
        <title>Plant Genome Project.</title>
        <authorList>
            <person name="Zhang R.-G."/>
        </authorList>
    </citation>
    <scope>NUCLEOTIDE SEQUENCE</scope>
    <source>
        <strain evidence="2">Huo1</strain>
        <tissue evidence="2">Leaf</tissue>
    </source>
</reference>
<dbReference type="AlphaFoldDB" id="A0A8X8Y8S5"/>
<name>A0A8X8Y8S5_SALSN</name>
<organism evidence="2">
    <name type="scientific">Salvia splendens</name>
    <name type="common">Scarlet sage</name>
    <dbReference type="NCBI Taxonomy" id="180675"/>
    <lineage>
        <taxon>Eukaryota</taxon>
        <taxon>Viridiplantae</taxon>
        <taxon>Streptophyta</taxon>
        <taxon>Embryophyta</taxon>
        <taxon>Tracheophyta</taxon>
        <taxon>Spermatophyta</taxon>
        <taxon>Magnoliopsida</taxon>
        <taxon>eudicotyledons</taxon>
        <taxon>Gunneridae</taxon>
        <taxon>Pentapetalae</taxon>
        <taxon>asterids</taxon>
        <taxon>lamiids</taxon>
        <taxon>Lamiales</taxon>
        <taxon>Lamiaceae</taxon>
        <taxon>Nepetoideae</taxon>
        <taxon>Mentheae</taxon>
        <taxon>Salviinae</taxon>
        <taxon>Salvia</taxon>
        <taxon>Salvia subgen. Calosphace</taxon>
        <taxon>core Calosphace</taxon>
    </lineage>
</organism>
<feature type="coiled-coil region" evidence="1">
    <location>
        <begin position="173"/>
        <end position="214"/>
    </location>
</feature>
<accession>A0A8X8Y8S5</accession>
<evidence type="ECO:0000313" key="3">
    <source>
        <dbReference type="Proteomes" id="UP000298416"/>
    </source>
</evidence>
<dbReference type="Proteomes" id="UP000298416">
    <property type="component" value="Unassembled WGS sequence"/>
</dbReference>
<dbReference type="EMBL" id="PNBA02000005">
    <property type="protein sequence ID" value="KAG6425615.1"/>
    <property type="molecule type" value="Genomic_DNA"/>
</dbReference>
<dbReference type="Gene3D" id="2.130.10.10">
    <property type="entry name" value="YVTN repeat-like/Quinoprotein amine dehydrogenase"/>
    <property type="match status" value="1"/>
</dbReference>
<keyword evidence="3" id="KW-1185">Reference proteome</keyword>